<dbReference type="InterPro" id="IPR036393">
    <property type="entry name" value="AceGlu_kinase-like_sf"/>
</dbReference>
<dbReference type="Proteomes" id="UP000009071">
    <property type="component" value="Chromosome"/>
</dbReference>
<gene>
    <name evidence="2" type="ordered locus">DMR_43920</name>
</gene>
<proteinExistence type="predicted"/>
<organism evidence="2 3">
    <name type="scientific">Solidesulfovibrio magneticus (strain ATCC 700980 / DSM 13731 / RS-1)</name>
    <name type="common">Desulfovibrio magneticus</name>
    <dbReference type="NCBI Taxonomy" id="573370"/>
    <lineage>
        <taxon>Bacteria</taxon>
        <taxon>Pseudomonadati</taxon>
        <taxon>Thermodesulfobacteriota</taxon>
        <taxon>Desulfovibrionia</taxon>
        <taxon>Desulfovibrionales</taxon>
        <taxon>Desulfovibrionaceae</taxon>
        <taxon>Solidesulfovibrio</taxon>
    </lineage>
</organism>
<dbReference type="STRING" id="573370.DMR_43920"/>
<protein>
    <submittedName>
        <fullName evidence="2">Molybdenum storage protein</fullName>
    </submittedName>
</protein>
<evidence type="ECO:0000313" key="2">
    <source>
        <dbReference type="EMBL" id="BAH77883.1"/>
    </source>
</evidence>
<dbReference type="GO" id="GO:0030151">
    <property type="term" value="F:molybdenum ion binding"/>
    <property type="evidence" value="ECO:0007669"/>
    <property type="project" value="InterPro"/>
</dbReference>
<feature type="domain" description="Aspartate/glutamate/uridylate kinase" evidence="1">
    <location>
        <begin position="106"/>
        <end position="289"/>
    </location>
</feature>
<dbReference type="KEGG" id="dma:DMR_43920"/>
<evidence type="ECO:0000259" key="1">
    <source>
        <dbReference type="Pfam" id="PF00696"/>
    </source>
</evidence>
<dbReference type="AlphaFoldDB" id="C4XR03"/>
<keyword evidence="3" id="KW-1185">Reference proteome</keyword>
<dbReference type="Gene3D" id="3.40.1160.10">
    <property type="entry name" value="Acetylglutamate kinase-like"/>
    <property type="match status" value="1"/>
</dbReference>
<dbReference type="eggNOG" id="COG0528">
    <property type="taxonomic scope" value="Bacteria"/>
</dbReference>
<dbReference type="EMBL" id="AP010904">
    <property type="protein sequence ID" value="BAH77883.1"/>
    <property type="molecule type" value="Genomic_DNA"/>
</dbReference>
<name>C4XR03_SOLM1</name>
<dbReference type="CDD" id="cd04255">
    <property type="entry name" value="AAK_UMPK-MosAB"/>
    <property type="match status" value="1"/>
</dbReference>
<dbReference type="InterPro" id="IPR030669">
    <property type="entry name" value="MoSto_subunit_alpha/beta"/>
</dbReference>
<evidence type="ECO:0000313" key="3">
    <source>
        <dbReference type="Proteomes" id="UP000009071"/>
    </source>
</evidence>
<dbReference type="GO" id="GO:0005737">
    <property type="term" value="C:cytoplasm"/>
    <property type="evidence" value="ECO:0007669"/>
    <property type="project" value="InterPro"/>
</dbReference>
<dbReference type="SUPFAM" id="SSF53633">
    <property type="entry name" value="Carbamate kinase-like"/>
    <property type="match status" value="1"/>
</dbReference>
<dbReference type="HOGENOM" id="CLU_1008069_0_0_7"/>
<accession>C4XR03</accession>
<reference evidence="2 3" key="1">
    <citation type="journal article" date="2009" name="Genome Res.">
        <title>Whole genome sequence of Desulfovibrio magneticus strain RS-1 revealed common gene clusters in magnetotactic bacteria.</title>
        <authorList>
            <person name="Nakazawa H."/>
            <person name="Arakaki A."/>
            <person name="Narita-Yamada S."/>
            <person name="Yashiro I."/>
            <person name="Jinno K."/>
            <person name="Aoki N."/>
            <person name="Tsuruyama A."/>
            <person name="Okamura Y."/>
            <person name="Tanikawa S."/>
            <person name="Fujita N."/>
            <person name="Takeyama H."/>
            <person name="Matsunaga T."/>
        </authorList>
    </citation>
    <scope>NUCLEOTIDE SEQUENCE [LARGE SCALE GENOMIC DNA]</scope>
    <source>
        <strain evidence="3">ATCC 700980 / DSM 13731 / RS-1</strain>
    </source>
</reference>
<sequence length="343" mass="37678">MSVMFAKPVAKLNAKASSPSPRTAAGVTVCSCHVASCALCSPRIYRQLSYIQTNRREGAMSKLIREQAEGGRLHIDSPLMGESLVSRALLATQGQREVFRMHPDVNVLKIGGQSIMDRGAKALLPILDELLKAKEQHKIILMTGGGTRARHIYNIGLELGMPTGVLSKLGDKVASQNAEILSVLLAKHGGVRIGHGDHLEQLTMFCQLGYLPITPGIPPYGFFEHPAEEGMIPPHRTDSGAFLLAENIGAKSLIYLKDEKGLYSDDPKKAKDREKLEFYGRISVSELTALNLDDLIVERPVLRFLKHSKVIKQFQVIDALRHPEHILAALNGEHVGTIVYKDE</sequence>
<dbReference type="InterPro" id="IPR001048">
    <property type="entry name" value="Asp/Glu/Uridylate_kinase"/>
</dbReference>
<dbReference type="Pfam" id="PF00696">
    <property type="entry name" value="AA_kinase"/>
    <property type="match status" value="1"/>
</dbReference>